<sequence length="329" mass="38862">MADPHLIVSDSKSLYKKMIVMSTVNGRDKTLRLAQYLFMFLRGKNTKDTAKSLIARMYYTCWLTRKVLLMGFPFYIAQKIINRIKAFMDEQRQADEDSNVKDPNIDEDDVNIRQLYQEVKDTQPSSTEEYLKILEKSTIFGLAGQETRMVLTKIIKDICYLFILLLDIPIYLKAIRVIKMIMPETIEKLKKAQFFFWLIKCFATIIYQIVELKYLKQFFEKNKSVYTELMSNKVKLSTNINASYEPISGYQINNELTAMIKKKMHLLKKNYYIRCYSLTHRLFDIPYVMYCLGYPLLTESWWEKGRSRFFAGACILTSSVLANMKFFYL</sequence>
<feature type="transmembrane region" description="Helical" evidence="1">
    <location>
        <begin position="194"/>
        <end position="215"/>
    </location>
</feature>
<evidence type="ECO:0000313" key="3">
    <source>
        <dbReference type="Proteomes" id="UP001295684"/>
    </source>
</evidence>
<evidence type="ECO:0000256" key="1">
    <source>
        <dbReference type="SAM" id="Phobius"/>
    </source>
</evidence>
<keyword evidence="1" id="KW-0472">Membrane</keyword>
<reference evidence="2" key="1">
    <citation type="submission" date="2023-07" db="EMBL/GenBank/DDBJ databases">
        <authorList>
            <consortium name="AG Swart"/>
            <person name="Singh M."/>
            <person name="Singh A."/>
            <person name="Seah K."/>
            <person name="Emmerich C."/>
        </authorList>
    </citation>
    <scope>NUCLEOTIDE SEQUENCE</scope>
    <source>
        <strain evidence="2">DP1</strain>
    </source>
</reference>
<protein>
    <submittedName>
        <fullName evidence="2">Uncharacterized protein</fullName>
    </submittedName>
</protein>
<organism evidence="2 3">
    <name type="scientific">Euplotes crassus</name>
    <dbReference type="NCBI Taxonomy" id="5936"/>
    <lineage>
        <taxon>Eukaryota</taxon>
        <taxon>Sar</taxon>
        <taxon>Alveolata</taxon>
        <taxon>Ciliophora</taxon>
        <taxon>Intramacronucleata</taxon>
        <taxon>Spirotrichea</taxon>
        <taxon>Hypotrichia</taxon>
        <taxon>Euplotida</taxon>
        <taxon>Euplotidae</taxon>
        <taxon>Moneuplotes</taxon>
    </lineage>
</organism>
<gene>
    <name evidence="2" type="ORF">ECRASSUSDP1_LOCUS14822</name>
</gene>
<dbReference type="Proteomes" id="UP001295684">
    <property type="component" value="Unassembled WGS sequence"/>
</dbReference>
<proteinExistence type="predicted"/>
<accession>A0AAD2CWR3</accession>
<keyword evidence="1" id="KW-1133">Transmembrane helix</keyword>
<name>A0AAD2CWR3_EUPCR</name>
<feature type="transmembrane region" description="Helical" evidence="1">
    <location>
        <begin position="158"/>
        <end position="182"/>
    </location>
</feature>
<dbReference type="EMBL" id="CAMPGE010014827">
    <property type="protein sequence ID" value="CAI2373476.1"/>
    <property type="molecule type" value="Genomic_DNA"/>
</dbReference>
<keyword evidence="1" id="KW-0812">Transmembrane</keyword>
<dbReference type="AlphaFoldDB" id="A0AAD2CWR3"/>
<evidence type="ECO:0000313" key="2">
    <source>
        <dbReference type="EMBL" id="CAI2373476.1"/>
    </source>
</evidence>
<comment type="caution">
    <text evidence="2">The sequence shown here is derived from an EMBL/GenBank/DDBJ whole genome shotgun (WGS) entry which is preliminary data.</text>
</comment>
<keyword evidence="3" id="KW-1185">Reference proteome</keyword>